<keyword evidence="2" id="KW-1185">Reference proteome</keyword>
<dbReference type="KEGG" id="vg:80559388"/>
<dbReference type="EMBL" id="OM818327">
    <property type="protein sequence ID" value="UOK18056.1"/>
    <property type="molecule type" value="Genomic_DNA"/>
</dbReference>
<sequence length="67" mass="7549">MVRFKPGERVWMTEDGWFGGRTYRHAGRVVGPVGPFLAVHVTHPDPLMAAWAGCVRMAYPDDVQHLD</sequence>
<gene>
    <name evidence="1" type="primary">58</name>
    <name evidence="1" type="ORF">SEA_SANTHID_58</name>
</gene>
<dbReference type="GeneID" id="80559388"/>
<protein>
    <submittedName>
        <fullName evidence="1">Uncharacterized protein</fullName>
    </submittedName>
</protein>
<reference evidence="1" key="1">
    <citation type="submission" date="2022-02" db="EMBL/GenBank/DDBJ databases">
        <authorList>
            <person name="Bastian A.M."/>
            <person name="Blankespoor M.J."/>
            <person name="Fynaardt G.K."/>
            <person name="Gilmeister S.A."/>
            <person name="Hurley E."/>
            <person name="Jones M."/>
            <person name="McKenney E.J."/>
            <person name="Olguin A.N."/>
            <person name="Rens M.N."/>
            <person name="Sterk A.E."/>
            <person name="Swart S.M."/>
            <person name="Thurm C.L."/>
            <person name="Trevino A."/>
            <person name="VanEgdom A."/>
            <person name="Veach M.C."/>
            <person name="Pavich L.R."/>
            <person name="Tolsma S."/>
            <person name="Garlena R.A."/>
            <person name="Russell D.A."/>
            <person name="Jacobs-Sera D."/>
            <person name="Hatfull G.F."/>
        </authorList>
    </citation>
    <scope>NUCLEOTIDE SEQUENCE</scope>
</reference>
<organism evidence="1 2">
    <name type="scientific">Gordonia phage Santhid</name>
    <dbReference type="NCBI Taxonomy" id="2927281"/>
    <lineage>
        <taxon>Viruses</taxon>
        <taxon>Duplodnaviria</taxon>
        <taxon>Heunggongvirae</taxon>
        <taxon>Uroviricota</taxon>
        <taxon>Caudoviricetes</taxon>
        <taxon>Santhisvirus</taxon>
        <taxon>Santhisvirus santhid</taxon>
    </lineage>
</organism>
<accession>A0AAE9GSV1</accession>
<evidence type="ECO:0000313" key="2">
    <source>
        <dbReference type="Proteomes" id="UP000831266"/>
    </source>
</evidence>
<proteinExistence type="predicted"/>
<evidence type="ECO:0000313" key="1">
    <source>
        <dbReference type="EMBL" id="UOK18056.1"/>
    </source>
</evidence>
<name>A0AAE9GSV1_9CAUD</name>
<dbReference type="Proteomes" id="UP000831266">
    <property type="component" value="Segment"/>
</dbReference>
<dbReference type="RefSeq" id="YP_010842596.1">
    <property type="nucleotide sequence ID" value="NC_079142.1"/>
</dbReference>